<sequence length="626" mass="68663">MTVWGLVIGAGAVAEDVTRHLRSAMPTCRIHRCDTAASANAWLDTLGSDRLACVLALFPSPEGDPDDVFLPIIGRYPKARAIVSTREDTLTGVAALADRRKVDLVVHESQLLSPRFLQDLSDQIRRFTDSAGIPLPQSTSTKETFIFSTPQSDDEIMATIVAGIDDCLGYQPRVTLPAGVRLTIEGEEAEEAMLCLHGQVALERESHAGNVLMHHESTGRIIGLLSLTDRREAFFTSRTTTEVTGVRLTFEQLNHVIRTRPETALLIAVLLIRSLDRRLRRAEDIQIEKVELTAQLEQEQEELRRTYRQLEAARAELMSQARFATLGELASGVAHEVNNPIGAIMRSTDHLLDDIVASLEQSTSISSRVSQAALQAALASAPLSTRQAREERRRLTDLTGDATLSRRLILAGVTVPLLADIMPTEIAGEERTRLLAQLERSASIGSGLRNLRSAASRINSLVDSLRSYARPDGDPLADIDIRETIEDTIRLLSHRLRDIDVVREYDSIPPITCHPAQLSQVWTNLIVNAADALQDAPEKVLTVTTSTPEPGWVRVTVADRGPGISPELLDHIFEPRFTTKSGRVHYGMGLGLTISKTIVERHGGSIRLESMTDGTVATVDLPMEAS</sequence>
<dbReference type="RefSeq" id="WP_187996927.1">
    <property type="nucleotide sequence ID" value="NZ_JACEXG010000005.1"/>
</dbReference>
<feature type="domain" description="Histidine kinase" evidence="8">
    <location>
        <begin position="451"/>
        <end position="625"/>
    </location>
</feature>
<dbReference type="PROSITE" id="PS50109">
    <property type="entry name" value="HIS_KIN"/>
    <property type="match status" value="1"/>
</dbReference>
<dbReference type="SUPFAM" id="SSF47384">
    <property type="entry name" value="Homodimeric domain of signal transducing histidine kinase"/>
    <property type="match status" value="1"/>
</dbReference>
<accession>A0ABS2TGM9</accession>
<organism evidence="9 10">
    <name type="scientific">Flaviflexus equikiangi</name>
    <dbReference type="NCBI Taxonomy" id="2758573"/>
    <lineage>
        <taxon>Bacteria</taxon>
        <taxon>Bacillati</taxon>
        <taxon>Actinomycetota</taxon>
        <taxon>Actinomycetes</taxon>
        <taxon>Actinomycetales</taxon>
        <taxon>Actinomycetaceae</taxon>
        <taxon>Flaviflexus</taxon>
    </lineage>
</organism>
<dbReference type="Gene3D" id="1.10.287.130">
    <property type="match status" value="1"/>
</dbReference>
<dbReference type="Gene3D" id="3.30.565.10">
    <property type="entry name" value="Histidine kinase-like ATPase, C-terminal domain"/>
    <property type="match status" value="1"/>
</dbReference>
<evidence type="ECO:0000313" key="10">
    <source>
        <dbReference type="Proteomes" id="UP000705983"/>
    </source>
</evidence>
<comment type="caution">
    <text evidence="9">The sequence shown here is derived from an EMBL/GenBank/DDBJ whole genome shotgun (WGS) entry which is preliminary data.</text>
</comment>
<evidence type="ECO:0000256" key="6">
    <source>
        <dbReference type="ARBA" id="ARBA00023012"/>
    </source>
</evidence>
<dbReference type="CDD" id="cd00082">
    <property type="entry name" value="HisKA"/>
    <property type="match status" value="1"/>
</dbReference>
<evidence type="ECO:0000313" key="9">
    <source>
        <dbReference type="EMBL" id="MBM9433805.1"/>
    </source>
</evidence>
<dbReference type="SUPFAM" id="SSF55874">
    <property type="entry name" value="ATPase domain of HSP90 chaperone/DNA topoisomerase II/histidine kinase"/>
    <property type="match status" value="1"/>
</dbReference>
<dbReference type="SMART" id="SM00387">
    <property type="entry name" value="HATPase_c"/>
    <property type="match status" value="1"/>
</dbReference>
<evidence type="ECO:0000256" key="3">
    <source>
        <dbReference type="ARBA" id="ARBA00012438"/>
    </source>
</evidence>
<comment type="subcellular location">
    <subcellularLocation>
        <location evidence="2">Cell membrane</location>
    </subcellularLocation>
</comment>
<dbReference type="Pfam" id="PF02518">
    <property type="entry name" value="HATPase_c"/>
    <property type="match status" value="1"/>
</dbReference>
<dbReference type="EMBL" id="JAFFJS010000005">
    <property type="protein sequence ID" value="MBM9433805.1"/>
    <property type="molecule type" value="Genomic_DNA"/>
</dbReference>
<feature type="coiled-coil region" evidence="7">
    <location>
        <begin position="282"/>
        <end position="320"/>
    </location>
</feature>
<evidence type="ECO:0000256" key="5">
    <source>
        <dbReference type="ARBA" id="ARBA00022777"/>
    </source>
</evidence>
<evidence type="ECO:0000256" key="7">
    <source>
        <dbReference type="SAM" id="Coils"/>
    </source>
</evidence>
<dbReference type="InterPro" id="IPR036890">
    <property type="entry name" value="HATPase_C_sf"/>
</dbReference>
<dbReference type="InterPro" id="IPR003661">
    <property type="entry name" value="HisK_dim/P_dom"/>
</dbReference>
<evidence type="ECO:0000256" key="2">
    <source>
        <dbReference type="ARBA" id="ARBA00004236"/>
    </source>
</evidence>
<evidence type="ECO:0000256" key="4">
    <source>
        <dbReference type="ARBA" id="ARBA00022553"/>
    </source>
</evidence>
<keyword evidence="7" id="KW-0175">Coiled coil</keyword>
<reference evidence="10" key="1">
    <citation type="submission" date="2021-02" db="EMBL/GenBank/DDBJ databases">
        <title>Leucobacter sp. CX169.</title>
        <authorList>
            <person name="Cheng Y."/>
        </authorList>
    </citation>
    <scope>NUCLEOTIDE SEQUENCE [LARGE SCALE GENOMIC DNA]</scope>
    <source>
        <strain evidence="10">JY899</strain>
    </source>
</reference>
<dbReference type="CDD" id="cd00075">
    <property type="entry name" value="HATPase"/>
    <property type="match status" value="1"/>
</dbReference>
<dbReference type="InterPro" id="IPR003594">
    <property type="entry name" value="HATPase_dom"/>
</dbReference>
<evidence type="ECO:0000256" key="1">
    <source>
        <dbReference type="ARBA" id="ARBA00000085"/>
    </source>
</evidence>
<dbReference type="InterPro" id="IPR005467">
    <property type="entry name" value="His_kinase_dom"/>
</dbReference>
<dbReference type="InterPro" id="IPR036097">
    <property type="entry name" value="HisK_dim/P_sf"/>
</dbReference>
<dbReference type="InterPro" id="IPR014710">
    <property type="entry name" value="RmlC-like_jellyroll"/>
</dbReference>
<proteinExistence type="predicted"/>
<keyword evidence="10" id="KW-1185">Reference proteome</keyword>
<dbReference type="InterPro" id="IPR004358">
    <property type="entry name" value="Sig_transdc_His_kin-like_C"/>
</dbReference>
<keyword evidence="5 9" id="KW-0418">Kinase</keyword>
<keyword evidence="4" id="KW-0597">Phosphoprotein</keyword>
<dbReference type="Gene3D" id="2.60.120.10">
    <property type="entry name" value="Jelly Rolls"/>
    <property type="match status" value="1"/>
</dbReference>
<protein>
    <recommendedName>
        <fullName evidence="3">histidine kinase</fullName>
        <ecNumber evidence="3">2.7.13.3</ecNumber>
    </recommendedName>
</protein>
<dbReference type="SUPFAM" id="SSF51206">
    <property type="entry name" value="cAMP-binding domain-like"/>
    <property type="match status" value="1"/>
</dbReference>
<dbReference type="PANTHER" id="PTHR43065">
    <property type="entry name" value="SENSOR HISTIDINE KINASE"/>
    <property type="match status" value="1"/>
</dbReference>
<dbReference type="EC" id="2.7.13.3" evidence="3"/>
<dbReference type="PRINTS" id="PR00344">
    <property type="entry name" value="BCTRLSENSOR"/>
</dbReference>
<keyword evidence="5 9" id="KW-0808">Transferase</keyword>
<dbReference type="InterPro" id="IPR018490">
    <property type="entry name" value="cNMP-bd_dom_sf"/>
</dbReference>
<name>A0ABS2TGM9_9ACTO</name>
<dbReference type="PANTHER" id="PTHR43065:SF48">
    <property type="entry name" value="HISTIDINE KINASE"/>
    <property type="match status" value="1"/>
</dbReference>
<dbReference type="Proteomes" id="UP000705983">
    <property type="component" value="Unassembled WGS sequence"/>
</dbReference>
<gene>
    <name evidence="9" type="ORF">JVW63_08860</name>
</gene>
<comment type="catalytic activity">
    <reaction evidence="1">
        <text>ATP + protein L-histidine = ADP + protein N-phospho-L-histidine.</text>
        <dbReference type="EC" id="2.7.13.3"/>
    </reaction>
</comment>
<dbReference type="GO" id="GO:0016301">
    <property type="term" value="F:kinase activity"/>
    <property type="evidence" value="ECO:0007669"/>
    <property type="project" value="UniProtKB-KW"/>
</dbReference>
<keyword evidence="6" id="KW-0902">Two-component regulatory system</keyword>
<evidence type="ECO:0000259" key="8">
    <source>
        <dbReference type="PROSITE" id="PS50109"/>
    </source>
</evidence>